<feature type="domain" description="C2H2-type" evidence="10">
    <location>
        <begin position="261"/>
        <end position="289"/>
    </location>
</feature>
<dbReference type="SMART" id="SM00355">
    <property type="entry name" value="ZnF_C2H2"/>
    <property type="match status" value="9"/>
</dbReference>
<sequence>MMEVEENVIVLKETTQKGQSISRSGTSEENNDQLDSHEKDLIERAKALVSGPKTSEVIDIDDWGLLEMILTLDKGWVMMGEAQAKRSISRNKSRSSKKCPKGKDKETPSTQKPPSGNVVKEEERKCNVCFENCKNYKSYLLHLQDAHNQFKCPYCPKFITQRSHLYRHIRCVHRDAKNFSYSFRGPMCQICFKKFSNRDKLEEHLKGLHDDLDNFKESKEEQEEEGEEEAEEKEEEILSVSESGESESEESEDEEDEEDEYRCQICYKVFQSTSHLRRHKTSVHAQVSERVECIYCKKFYSSPELLKTHYERFHKVKSPSTLNKSRSEDESEEDEGEDEEMSEDEEESGDYSFPCPQCSSQCKSPDELRDHLSSRHGFSNESEEGIEDNNNSSTRVYSSSSSRRQTYECHICHRFLKTKKIHRRHLKNVHKFRMKKSIPTRNVSIKKVVHHSGSTKRKAACFICDLVVANKSNLKRHLIRIHGFESFHTIDDALAIHNESKRQEETPEDDSLDISKDDSLDIIKDDSPETLKDDSPQTLKDDSPKTLKDDSLVTLKNDSLDTLKDDSPETLKDDSPETLKDDSLVTLKDDSFKSLKDDSLGTLKDDSLKSLKDDSLKSLKDDSLKSLKDDSLKSLKDDSLKSLKDDSLKSLKDDSLVNLKDDSPLVTLKDDYLKTIKDDSLTNIKNDSPGKKDDQITEESHSVPAPTSSTSKIIEKSSTLEDKNSSEALYQDLNLESNKVLKAFVLTPPKTFNNFKCRICGIKFNKTIFLKRHVEREHVDDDFIPLNQVLSPKRESIKTKKFYGFSKDTMAKSLISKTDIIDCLSELISDESSVFVYGKKK</sequence>
<dbReference type="InterPro" id="IPR013087">
    <property type="entry name" value="Znf_C2H2_type"/>
</dbReference>
<feature type="region of interest" description="Disordered" evidence="9">
    <location>
        <begin position="525"/>
        <end position="551"/>
    </location>
</feature>
<feature type="domain" description="C2H2-type" evidence="10">
    <location>
        <begin position="186"/>
        <end position="214"/>
    </location>
</feature>
<feature type="region of interest" description="Disordered" evidence="9">
    <location>
        <begin position="1"/>
        <end position="35"/>
    </location>
</feature>
<evidence type="ECO:0000256" key="7">
    <source>
        <dbReference type="ARBA" id="ARBA00037948"/>
    </source>
</evidence>
<evidence type="ECO:0000313" key="11">
    <source>
        <dbReference type="EMBL" id="CDW25710.1"/>
    </source>
</evidence>
<keyword evidence="3" id="KW-0677">Repeat</keyword>
<feature type="compositionally biased region" description="Basic and acidic residues" evidence="9">
    <location>
        <begin position="364"/>
        <end position="373"/>
    </location>
</feature>
<evidence type="ECO:0000256" key="4">
    <source>
        <dbReference type="ARBA" id="ARBA00022771"/>
    </source>
</evidence>
<evidence type="ECO:0000256" key="6">
    <source>
        <dbReference type="ARBA" id="ARBA00023242"/>
    </source>
</evidence>
<evidence type="ECO:0000256" key="5">
    <source>
        <dbReference type="ARBA" id="ARBA00022833"/>
    </source>
</evidence>
<dbReference type="EMBL" id="HACA01008349">
    <property type="protein sequence ID" value="CDW25710.1"/>
    <property type="molecule type" value="Transcribed_RNA"/>
</dbReference>
<evidence type="ECO:0000256" key="1">
    <source>
        <dbReference type="ARBA" id="ARBA00004123"/>
    </source>
</evidence>
<dbReference type="PANTHER" id="PTHR24388:SF54">
    <property type="entry name" value="PROTEIN ESCARGOT"/>
    <property type="match status" value="1"/>
</dbReference>
<feature type="region of interest" description="Disordered" evidence="9">
    <location>
        <begin position="683"/>
        <end position="719"/>
    </location>
</feature>
<name>A0A0K2TIQ7_LEPSM</name>
<evidence type="ECO:0000256" key="3">
    <source>
        <dbReference type="ARBA" id="ARBA00022737"/>
    </source>
</evidence>
<dbReference type="GO" id="GO:0000978">
    <property type="term" value="F:RNA polymerase II cis-regulatory region sequence-specific DNA binding"/>
    <property type="evidence" value="ECO:0007669"/>
    <property type="project" value="TreeGrafter"/>
</dbReference>
<evidence type="ECO:0000256" key="2">
    <source>
        <dbReference type="ARBA" id="ARBA00022723"/>
    </source>
</evidence>
<dbReference type="InterPro" id="IPR036236">
    <property type="entry name" value="Znf_C2H2_sf"/>
</dbReference>
<dbReference type="SUPFAM" id="SSF57667">
    <property type="entry name" value="beta-beta-alpha zinc fingers"/>
    <property type="match status" value="2"/>
</dbReference>
<comment type="similarity">
    <text evidence="7">Belongs to the snail C2H2-type zinc-finger protein family.</text>
</comment>
<organism evidence="11">
    <name type="scientific">Lepeophtheirus salmonis</name>
    <name type="common">Salmon louse</name>
    <name type="synonym">Caligus salmonis</name>
    <dbReference type="NCBI Taxonomy" id="72036"/>
    <lineage>
        <taxon>Eukaryota</taxon>
        <taxon>Metazoa</taxon>
        <taxon>Ecdysozoa</taxon>
        <taxon>Arthropoda</taxon>
        <taxon>Crustacea</taxon>
        <taxon>Multicrustacea</taxon>
        <taxon>Hexanauplia</taxon>
        <taxon>Copepoda</taxon>
        <taxon>Siphonostomatoida</taxon>
        <taxon>Caligidae</taxon>
        <taxon>Lepeophtheirus</taxon>
    </lineage>
</organism>
<feature type="region of interest" description="Disordered" evidence="9">
    <location>
        <begin position="84"/>
        <end position="118"/>
    </location>
</feature>
<feature type="domain" description="C2H2-type" evidence="10">
    <location>
        <begin position="291"/>
        <end position="319"/>
    </location>
</feature>
<dbReference type="AlphaFoldDB" id="A0A0K2TIQ7"/>
<feature type="region of interest" description="Disordered" evidence="9">
    <location>
        <begin position="559"/>
        <end position="578"/>
    </location>
</feature>
<dbReference type="GO" id="GO:0005634">
    <property type="term" value="C:nucleus"/>
    <property type="evidence" value="ECO:0007669"/>
    <property type="project" value="UniProtKB-SubCell"/>
</dbReference>
<feature type="compositionally biased region" description="Basic and acidic residues" evidence="9">
    <location>
        <begin position="688"/>
        <end position="701"/>
    </location>
</feature>
<comment type="subcellular location">
    <subcellularLocation>
        <location evidence="1">Nucleus</location>
    </subcellularLocation>
</comment>
<feature type="domain" description="C2H2-type" evidence="10">
    <location>
        <begin position="150"/>
        <end position="178"/>
    </location>
</feature>
<reference evidence="11" key="1">
    <citation type="submission" date="2014-05" db="EMBL/GenBank/DDBJ databases">
        <authorList>
            <person name="Chronopoulou M."/>
        </authorList>
    </citation>
    <scope>NUCLEOTIDE SEQUENCE</scope>
    <source>
        <tissue evidence="11">Whole organism</tissue>
    </source>
</reference>
<dbReference type="PROSITE" id="PS50157">
    <property type="entry name" value="ZINC_FINGER_C2H2_2"/>
    <property type="match status" value="5"/>
</dbReference>
<dbReference type="Pfam" id="PF00096">
    <property type="entry name" value="zf-C2H2"/>
    <property type="match status" value="4"/>
</dbReference>
<accession>A0A0K2TIQ7</accession>
<feature type="region of interest" description="Disordered" evidence="9">
    <location>
        <begin position="316"/>
        <end position="399"/>
    </location>
</feature>
<keyword evidence="2" id="KW-0479">Metal-binding</keyword>
<dbReference type="Gene3D" id="3.30.160.60">
    <property type="entry name" value="Classic Zinc Finger"/>
    <property type="match status" value="3"/>
</dbReference>
<feature type="compositionally biased region" description="Acidic residues" evidence="9">
    <location>
        <begin position="329"/>
        <end position="349"/>
    </location>
</feature>
<feature type="compositionally biased region" description="Polar residues" evidence="9">
    <location>
        <begin position="16"/>
        <end position="28"/>
    </location>
</feature>
<feature type="compositionally biased region" description="Acidic residues" evidence="9">
    <location>
        <begin position="220"/>
        <end position="237"/>
    </location>
</feature>
<keyword evidence="6" id="KW-0539">Nucleus</keyword>
<keyword evidence="4 8" id="KW-0863">Zinc-finger</keyword>
<keyword evidence="5" id="KW-0862">Zinc</keyword>
<feature type="compositionally biased region" description="Acidic residues" evidence="9">
    <location>
        <begin position="244"/>
        <end position="259"/>
    </location>
</feature>
<evidence type="ECO:0000259" key="10">
    <source>
        <dbReference type="PROSITE" id="PS50157"/>
    </source>
</evidence>
<feature type="region of interest" description="Disordered" evidence="9">
    <location>
        <begin position="212"/>
        <end position="259"/>
    </location>
</feature>
<feature type="compositionally biased region" description="Basic residues" evidence="9">
    <location>
        <begin position="87"/>
        <end position="100"/>
    </location>
</feature>
<evidence type="ECO:0000256" key="8">
    <source>
        <dbReference type="PROSITE-ProRule" id="PRU00042"/>
    </source>
</evidence>
<dbReference type="PANTHER" id="PTHR24388">
    <property type="entry name" value="ZINC FINGER PROTEIN"/>
    <property type="match status" value="1"/>
</dbReference>
<dbReference type="GO" id="GO:0000981">
    <property type="term" value="F:DNA-binding transcription factor activity, RNA polymerase II-specific"/>
    <property type="evidence" value="ECO:0007669"/>
    <property type="project" value="TreeGrafter"/>
</dbReference>
<feature type="domain" description="C2H2-type" evidence="10">
    <location>
        <begin position="755"/>
        <end position="783"/>
    </location>
</feature>
<dbReference type="GO" id="GO:0008270">
    <property type="term" value="F:zinc ion binding"/>
    <property type="evidence" value="ECO:0007669"/>
    <property type="project" value="UniProtKB-KW"/>
</dbReference>
<protein>
    <recommendedName>
        <fullName evidence="10">C2H2-type domain-containing protein</fullName>
    </recommendedName>
</protein>
<proteinExistence type="inferred from homology"/>
<feature type="compositionally biased region" description="Low complexity" evidence="9">
    <location>
        <begin position="389"/>
        <end position="399"/>
    </location>
</feature>
<dbReference type="InterPro" id="IPR050527">
    <property type="entry name" value="Snail/Krueppel_Znf"/>
</dbReference>
<evidence type="ECO:0000256" key="9">
    <source>
        <dbReference type="SAM" id="MobiDB-lite"/>
    </source>
</evidence>
<dbReference type="PROSITE" id="PS00028">
    <property type="entry name" value="ZINC_FINGER_C2H2_1"/>
    <property type="match status" value="8"/>
</dbReference>